<dbReference type="SUPFAM" id="SSF81653">
    <property type="entry name" value="Calcium ATPase, transduction domain A"/>
    <property type="match status" value="1"/>
</dbReference>
<feature type="domain" description="TRASH" evidence="13">
    <location>
        <begin position="92"/>
        <end position="130"/>
    </location>
</feature>
<dbReference type="InterPro" id="IPR012348">
    <property type="entry name" value="RNR-like"/>
</dbReference>
<dbReference type="InterPro" id="IPR059000">
    <property type="entry name" value="ATPase_P-type_domA"/>
</dbReference>
<evidence type="ECO:0000256" key="8">
    <source>
        <dbReference type="ARBA" id="ARBA00022967"/>
    </source>
</evidence>
<evidence type="ECO:0000256" key="11">
    <source>
        <dbReference type="RuleBase" id="RU362081"/>
    </source>
</evidence>
<dbReference type="InterPro" id="IPR001757">
    <property type="entry name" value="P_typ_ATPase"/>
</dbReference>
<dbReference type="InterPro" id="IPR023299">
    <property type="entry name" value="ATPase_P-typ_cyto_dom_N"/>
</dbReference>
<name>A0A2W5M2N4_9GAMM</name>
<feature type="transmembrane region" description="Helical" evidence="11">
    <location>
        <begin position="196"/>
        <end position="215"/>
    </location>
</feature>
<dbReference type="FunFam" id="2.70.150.10:FF:000020">
    <property type="entry name" value="Copper-exporting P-type ATPase A"/>
    <property type="match status" value="1"/>
</dbReference>
<feature type="transmembrane region" description="Helical" evidence="11">
    <location>
        <begin position="453"/>
        <end position="475"/>
    </location>
</feature>
<keyword evidence="10 11" id="KW-0472">Membrane</keyword>
<evidence type="ECO:0000256" key="10">
    <source>
        <dbReference type="ARBA" id="ARBA00023136"/>
    </source>
</evidence>
<keyword evidence="6 11" id="KW-0547">Nucleotide-binding</keyword>
<evidence type="ECO:0000256" key="9">
    <source>
        <dbReference type="ARBA" id="ARBA00022989"/>
    </source>
</evidence>
<dbReference type="InterPro" id="IPR023298">
    <property type="entry name" value="ATPase_P-typ_TM_dom_sf"/>
</dbReference>
<dbReference type="Proteomes" id="UP000249046">
    <property type="component" value="Unassembled WGS sequence"/>
</dbReference>
<feature type="region of interest" description="Disordered" evidence="12">
    <location>
        <begin position="1"/>
        <end position="21"/>
    </location>
</feature>
<feature type="transmembrane region" description="Helical" evidence="11">
    <location>
        <begin position="481"/>
        <end position="504"/>
    </location>
</feature>
<dbReference type="NCBIfam" id="TIGR01525">
    <property type="entry name" value="ATPase-IB_hvy"/>
    <property type="match status" value="1"/>
</dbReference>
<dbReference type="CDD" id="cd02094">
    <property type="entry name" value="P-type_ATPase_Cu-like"/>
    <property type="match status" value="1"/>
</dbReference>
<dbReference type="NCBIfam" id="TIGR01511">
    <property type="entry name" value="ATPase-IB1_Cu"/>
    <property type="match status" value="1"/>
</dbReference>
<dbReference type="Pfam" id="PF00122">
    <property type="entry name" value="E1-E2_ATPase"/>
    <property type="match status" value="1"/>
</dbReference>
<dbReference type="EMBL" id="QFPO01000008">
    <property type="protein sequence ID" value="PZQ13987.1"/>
    <property type="molecule type" value="Genomic_DNA"/>
</dbReference>
<evidence type="ECO:0000256" key="2">
    <source>
        <dbReference type="ARBA" id="ARBA00006024"/>
    </source>
</evidence>
<keyword evidence="7 11" id="KW-0067">ATP-binding</keyword>
<keyword evidence="4 11" id="KW-0812">Transmembrane</keyword>
<dbReference type="InterPro" id="IPR036412">
    <property type="entry name" value="HAD-like_sf"/>
</dbReference>
<dbReference type="InterPro" id="IPR008250">
    <property type="entry name" value="ATPase_P-typ_transduc_dom_A_sf"/>
</dbReference>
<dbReference type="InterPro" id="IPR027256">
    <property type="entry name" value="P-typ_ATPase_IB"/>
</dbReference>
<dbReference type="SUPFAM" id="SSF56784">
    <property type="entry name" value="HAD-like"/>
    <property type="match status" value="1"/>
</dbReference>
<evidence type="ECO:0000313" key="14">
    <source>
        <dbReference type="EMBL" id="PZQ13987.1"/>
    </source>
</evidence>
<dbReference type="GO" id="GO:0043682">
    <property type="term" value="F:P-type divalent copper transporter activity"/>
    <property type="evidence" value="ECO:0007669"/>
    <property type="project" value="TreeGrafter"/>
</dbReference>
<evidence type="ECO:0000256" key="5">
    <source>
        <dbReference type="ARBA" id="ARBA00022723"/>
    </source>
</evidence>
<feature type="transmembrane region" description="Helical" evidence="11">
    <location>
        <begin position="261"/>
        <end position="283"/>
    </location>
</feature>
<proteinExistence type="inferred from homology"/>
<dbReference type="InterPro" id="IPR018303">
    <property type="entry name" value="ATPase_P-typ_P_site"/>
</dbReference>
<dbReference type="GO" id="GO:0060003">
    <property type="term" value="P:copper ion export"/>
    <property type="evidence" value="ECO:0007669"/>
    <property type="project" value="UniProtKB-ARBA"/>
</dbReference>
<dbReference type="InterPro" id="IPR044492">
    <property type="entry name" value="P_typ_ATPase_HD_dom"/>
</dbReference>
<feature type="transmembrane region" description="Helical" evidence="11">
    <location>
        <begin position="798"/>
        <end position="817"/>
    </location>
</feature>
<dbReference type="Gene3D" id="3.40.50.1000">
    <property type="entry name" value="HAD superfamily/HAD-like"/>
    <property type="match status" value="1"/>
</dbReference>
<dbReference type="Gene3D" id="2.70.150.10">
    <property type="entry name" value="Calcium-transporting ATPase, cytoplasmic transduction domain A"/>
    <property type="match status" value="1"/>
</dbReference>
<dbReference type="InterPro" id="IPR009078">
    <property type="entry name" value="Ferritin-like_SF"/>
</dbReference>
<dbReference type="PRINTS" id="PR00119">
    <property type="entry name" value="CATATPASE"/>
</dbReference>
<dbReference type="InterPro" id="IPR007029">
    <property type="entry name" value="YHS_dom"/>
</dbReference>
<dbReference type="Gene3D" id="1.10.620.20">
    <property type="entry name" value="Ribonucleotide Reductase, subunit A"/>
    <property type="match status" value="2"/>
</dbReference>
<comment type="subcellular location">
    <subcellularLocation>
        <location evidence="1">Cell membrane</location>
        <topology evidence="1">Multi-pass membrane protein</topology>
    </subcellularLocation>
</comment>
<dbReference type="AlphaFoldDB" id="A0A2W5M2N4"/>
<sequence>MNTPSCHHGHADAAPAADRDPVCGMTVDPATTPHRAQHAGRTWHFCSARCRERFVADPDRYVAGTAAPAAPSCCHGDAASGAAASAPAAERDPVCGMTVDPATTSHRAEHAGRTWYFCSARCRERFLADPQHHLAPAPQPAASKADADVLYTCPMHPQIRQHGPGHCPLCGMALEPLLPSAEQDDDGTLAALGRRLAICIALTVPVVVVAMGPHLAGWHLPAPWQRIAAWLEAVLATIVVIWGGAGFFVRGWRSLRPWSPNMYTLIALGTGVAWLYSAIAFAAPDLFPATFRDRHGAVAVYFEAAAVIVTLVLLGDLLELRARRRTGAALKALLGLAPKQARRVGADGAETDVPLETVAVGDVLRIRPGEKVPVDGRVVDGASHLDESMLTGEPMPVAKAAGDLVTGGTLNGDGALLMRAERVGADTLLAQIVGLVAEAQRSRAPLQRVADRVAAVFVPAVIGIALAAFAGWAWFGPEPRLAHALIAAVSVLIIACPCALGLATPISIMVASGRGAQNGVLFRDAAAIEQLRLVDTLVVDKTGTLTEGRPSLRTIAALDGHDEADALALAAALERASEHPLARAIVAAADVRGLDVPAVTGFLARNGLGVEGSVEGRTLALGNAALMRERGIALSDAHRARAEALRADGATVVFLAVEGRPAALLAVADRIKASTPQAIAQLHAAGLRIVMLTGDTATSARAVAAALGIDAVHADVSPAGKAEVIAALKREGRRVAMAGDGINDAPALAAADIGIAMGDGTDVAIESAQVTLVKGDLAGIVRARALSQATVRNIRQNLAFAFGYNALGVPIAAGALYPLTGLVLSPMIAALAMSLSSVSVVANALRLRTRPLGDARRP</sequence>
<evidence type="ECO:0000256" key="1">
    <source>
        <dbReference type="ARBA" id="ARBA00004651"/>
    </source>
</evidence>
<dbReference type="Pfam" id="PF04945">
    <property type="entry name" value="YHS"/>
    <property type="match status" value="2"/>
</dbReference>
<dbReference type="GO" id="GO:0016491">
    <property type="term" value="F:oxidoreductase activity"/>
    <property type="evidence" value="ECO:0007669"/>
    <property type="project" value="InterPro"/>
</dbReference>
<feature type="domain" description="TRASH" evidence="13">
    <location>
        <begin position="20"/>
        <end position="58"/>
    </location>
</feature>
<reference evidence="14 15" key="1">
    <citation type="submission" date="2017-08" db="EMBL/GenBank/DDBJ databases">
        <title>Infants hospitalized years apart are colonized by the same room-sourced microbial strains.</title>
        <authorList>
            <person name="Brooks B."/>
            <person name="Olm M.R."/>
            <person name="Firek B.A."/>
            <person name="Baker R."/>
            <person name="Thomas B.C."/>
            <person name="Morowitz M.J."/>
            <person name="Banfield J.F."/>
        </authorList>
    </citation>
    <scope>NUCLEOTIDE SEQUENCE [LARGE SCALE GENOMIC DNA]</scope>
    <source>
        <strain evidence="14">S2_005_003_R2_42</strain>
    </source>
</reference>
<evidence type="ECO:0000259" key="13">
    <source>
        <dbReference type="SMART" id="SM00746"/>
    </source>
</evidence>
<dbReference type="GO" id="GO:0055070">
    <property type="term" value="P:copper ion homeostasis"/>
    <property type="evidence" value="ECO:0007669"/>
    <property type="project" value="TreeGrafter"/>
</dbReference>
<dbReference type="SMART" id="SM00746">
    <property type="entry name" value="TRASH"/>
    <property type="match status" value="2"/>
</dbReference>
<keyword evidence="9 11" id="KW-1133">Transmembrane helix</keyword>
<dbReference type="InterPro" id="IPR045800">
    <property type="entry name" value="HMBD"/>
</dbReference>
<gene>
    <name evidence="14" type="ORF">DI564_10475</name>
</gene>
<protein>
    <submittedName>
        <fullName evidence="14">Heavy metal translocating P-type ATPase</fullName>
    </submittedName>
</protein>
<dbReference type="PROSITE" id="PS00154">
    <property type="entry name" value="ATPASE_E1_E2"/>
    <property type="match status" value="1"/>
</dbReference>
<dbReference type="NCBIfam" id="TIGR01494">
    <property type="entry name" value="ATPase_P-type"/>
    <property type="match status" value="1"/>
</dbReference>
<evidence type="ECO:0000256" key="7">
    <source>
        <dbReference type="ARBA" id="ARBA00022840"/>
    </source>
</evidence>
<dbReference type="PRINTS" id="PR00120">
    <property type="entry name" value="HATPASE"/>
</dbReference>
<dbReference type="GO" id="GO:0005507">
    <property type="term" value="F:copper ion binding"/>
    <property type="evidence" value="ECO:0007669"/>
    <property type="project" value="TreeGrafter"/>
</dbReference>
<comment type="similarity">
    <text evidence="2 11">Belongs to the cation transport ATPase (P-type) (TC 3.A.3) family. Type IB subfamily.</text>
</comment>
<comment type="caution">
    <text evidence="14">The sequence shown here is derived from an EMBL/GenBank/DDBJ whole genome shotgun (WGS) entry which is preliminary data.</text>
</comment>
<dbReference type="PANTHER" id="PTHR43520:SF8">
    <property type="entry name" value="P-TYPE CU(+) TRANSPORTER"/>
    <property type="match status" value="1"/>
</dbReference>
<keyword evidence="5 11" id="KW-0479">Metal-binding</keyword>
<feature type="transmembrane region" description="Helical" evidence="11">
    <location>
        <begin position="823"/>
        <end position="847"/>
    </location>
</feature>
<dbReference type="GO" id="GO:0016887">
    <property type="term" value="F:ATP hydrolysis activity"/>
    <property type="evidence" value="ECO:0007669"/>
    <property type="project" value="InterPro"/>
</dbReference>
<dbReference type="Gene3D" id="3.40.1110.10">
    <property type="entry name" value="Calcium-transporting ATPase, cytoplasmic domain N"/>
    <property type="match status" value="1"/>
</dbReference>
<dbReference type="GO" id="GO:0005886">
    <property type="term" value="C:plasma membrane"/>
    <property type="evidence" value="ECO:0007669"/>
    <property type="project" value="UniProtKB-SubCell"/>
</dbReference>
<dbReference type="InterPro" id="IPR023214">
    <property type="entry name" value="HAD_sf"/>
</dbReference>
<keyword evidence="3 11" id="KW-1003">Cell membrane</keyword>
<dbReference type="InterPro" id="IPR011017">
    <property type="entry name" value="TRASH_dom"/>
</dbReference>
<dbReference type="SFLD" id="SFLDF00027">
    <property type="entry name" value="p-type_atpase"/>
    <property type="match status" value="1"/>
</dbReference>
<feature type="transmembrane region" description="Helical" evidence="11">
    <location>
        <begin position="295"/>
        <end position="315"/>
    </location>
</feature>
<organism evidence="14 15">
    <name type="scientific">Rhodanobacter denitrificans</name>
    <dbReference type="NCBI Taxonomy" id="666685"/>
    <lineage>
        <taxon>Bacteria</taxon>
        <taxon>Pseudomonadati</taxon>
        <taxon>Pseudomonadota</taxon>
        <taxon>Gammaproteobacteria</taxon>
        <taxon>Lysobacterales</taxon>
        <taxon>Rhodanobacteraceae</taxon>
        <taxon>Rhodanobacter</taxon>
    </lineage>
</organism>
<dbReference type="SFLD" id="SFLDS00003">
    <property type="entry name" value="Haloacid_Dehalogenase"/>
    <property type="match status" value="1"/>
</dbReference>
<evidence type="ECO:0000256" key="3">
    <source>
        <dbReference type="ARBA" id="ARBA00022475"/>
    </source>
</evidence>
<dbReference type="Pfam" id="PF00702">
    <property type="entry name" value="Hydrolase"/>
    <property type="match status" value="1"/>
</dbReference>
<evidence type="ECO:0000256" key="4">
    <source>
        <dbReference type="ARBA" id="ARBA00022692"/>
    </source>
</evidence>
<evidence type="ECO:0000313" key="15">
    <source>
        <dbReference type="Proteomes" id="UP000249046"/>
    </source>
</evidence>
<dbReference type="Pfam" id="PF19335">
    <property type="entry name" value="HMBD"/>
    <property type="match status" value="1"/>
</dbReference>
<feature type="transmembrane region" description="Helical" evidence="11">
    <location>
        <begin position="227"/>
        <end position="249"/>
    </location>
</feature>
<dbReference type="PANTHER" id="PTHR43520">
    <property type="entry name" value="ATP7, ISOFORM B"/>
    <property type="match status" value="1"/>
</dbReference>
<dbReference type="SUPFAM" id="SSF81665">
    <property type="entry name" value="Calcium ATPase, transmembrane domain M"/>
    <property type="match status" value="1"/>
</dbReference>
<dbReference type="SFLD" id="SFLDG00002">
    <property type="entry name" value="C1.7:_P-type_atpase_like"/>
    <property type="match status" value="1"/>
</dbReference>
<dbReference type="SUPFAM" id="SSF47240">
    <property type="entry name" value="Ferritin-like"/>
    <property type="match status" value="2"/>
</dbReference>
<dbReference type="GO" id="GO:0005524">
    <property type="term" value="F:ATP binding"/>
    <property type="evidence" value="ECO:0007669"/>
    <property type="project" value="UniProtKB-UniRule"/>
</dbReference>
<accession>A0A2W5M2N4</accession>
<keyword evidence="8" id="KW-1278">Translocase</keyword>
<evidence type="ECO:0000256" key="6">
    <source>
        <dbReference type="ARBA" id="ARBA00022741"/>
    </source>
</evidence>
<evidence type="ECO:0000256" key="12">
    <source>
        <dbReference type="SAM" id="MobiDB-lite"/>
    </source>
</evidence>